<dbReference type="InterPro" id="IPR002182">
    <property type="entry name" value="NB-ARC"/>
</dbReference>
<dbReference type="GO" id="GO:0043531">
    <property type="term" value="F:ADP binding"/>
    <property type="evidence" value="ECO:0007669"/>
    <property type="project" value="InterPro"/>
</dbReference>
<dbReference type="InterPro" id="IPR027417">
    <property type="entry name" value="P-loop_NTPase"/>
</dbReference>
<proteinExistence type="predicted"/>
<evidence type="ECO:0000313" key="3">
    <source>
        <dbReference type="EMBL" id="KAF0887741.1"/>
    </source>
</evidence>
<dbReference type="Pfam" id="PF00931">
    <property type="entry name" value="NB-ARC"/>
    <property type="match status" value="1"/>
</dbReference>
<dbReference type="OrthoDB" id="682676at2759"/>
<accession>A0A6G1BIY5</accession>
<evidence type="ECO:0000259" key="2">
    <source>
        <dbReference type="Pfam" id="PF00931"/>
    </source>
</evidence>
<dbReference type="Gene3D" id="3.40.50.300">
    <property type="entry name" value="P-loop containing nucleotide triphosphate hydrolases"/>
    <property type="match status" value="1"/>
</dbReference>
<comment type="caution">
    <text evidence="3">The sequence shown here is derived from an EMBL/GenBank/DDBJ whole genome shotgun (WGS) entry which is preliminary data.</text>
</comment>
<evidence type="ECO:0000256" key="1">
    <source>
        <dbReference type="SAM" id="MobiDB-lite"/>
    </source>
</evidence>
<dbReference type="PRINTS" id="PR00364">
    <property type="entry name" value="DISEASERSIST"/>
</dbReference>
<organism evidence="3 4">
    <name type="scientific">Oryza meyeriana var. granulata</name>
    <dbReference type="NCBI Taxonomy" id="110450"/>
    <lineage>
        <taxon>Eukaryota</taxon>
        <taxon>Viridiplantae</taxon>
        <taxon>Streptophyta</taxon>
        <taxon>Embryophyta</taxon>
        <taxon>Tracheophyta</taxon>
        <taxon>Spermatophyta</taxon>
        <taxon>Magnoliopsida</taxon>
        <taxon>Liliopsida</taxon>
        <taxon>Poales</taxon>
        <taxon>Poaceae</taxon>
        <taxon>BOP clade</taxon>
        <taxon>Oryzoideae</taxon>
        <taxon>Oryzeae</taxon>
        <taxon>Oryzinae</taxon>
        <taxon>Oryza</taxon>
        <taxon>Oryza meyeriana</taxon>
    </lineage>
</organism>
<sequence length="159" mass="17654">MVAAFKESELTGRVDEKAKIIELISKGSLQLEKISVWGMGGIGKTTLVQDVYPSEKVKGIFDKLPCVTIMCPFNPKKLLRNLVKQLEDPRTSERNETPKTSGKKEPTLANILEGKKYLIVLDNVLSTSEWDTIESHFPALETGSRIIITTRGHITGTNL</sequence>
<reference evidence="3 4" key="1">
    <citation type="submission" date="2019-11" db="EMBL/GenBank/DDBJ databases">
        <title>Whole genome sequence of Oryza granulata.</title>
        <authorList>
            <person name="Li W."/>
        </authorList>
    </citation>
    <scope>NUCLEOTIDE SEQUENCE [LARGE SCALE GENOMIC DNA]</scope>
    <source>
        <strain evidence="4">cv. Menghai</strain>
        <tissue evidence="3">Leaf</tissue>
    </source>
</reference>
<protein>
    <recommendedName>
        <fullName evidence="2">NB-ARC domain-containing protein</fullName>
    </recommendedName>
</protein>
<dbReference type="SUPFAM" id="SSF52540">
    <property type="entry name" value="P-loop containing nucleoside triphosphate hydrolases"/>
    <property type="match status" value="1"/>
</dbReference>
<gene>
    <name evidence="3" type="ORF">E2562_003974</name>
</gene>
<dbReference type="EMBL" id="SPHZ02000012">
    <property type="protein sequence ID" value="KAF0887741.1"/>
    <property type="molecule type" value="Genomic_DNA"/>
</dbReference>
<keyword evidence="4" id="KW-1185">Reference proteome</keyword>
<dbReference type="Proteomes" id="UP000479710">
    <property type="component" value="Unassembled WGS sequence"/>
</dbReference>
<feature type="domain" description="NB-ARC" evidence="2">
    <location>
        <begin position="17"/>
        <end position="152"/>
    </location>
</feature>
<dbReference type="PANTHER" id="PTHR36766">
    <property type="entry name" value="PLANT BROAD-SPECTRUM MILDEW RESISTANCE PROTEIN RPW8"/>
    <property type="match status" value="1"/>
</dbReference>
<dbReference type="PANTHER" id="PTHR36766:SF30">
    <property type="entry name" value="TIR-NBS TYPE DISEASE RESISTANCE PROTEIN-RELATED"/>
    <property type="match status" value="1"/>
</dbReference>
<name>A0A6G1BIY5_9ORYZ</name>
<evidence type="ECO:0000313" key="4">
    <source>
        <dbReference type="Proteomes" id="UP000479710"/>
    </source>
</evidence>
<feature type="region of interest" description="Disordered" evidence="1">
    <location>
        <begin position="86"/>
        <end position="105"/>
    </location>
</feature>
<dbReference type="AlphaFoldDB" id="A0A6G1BIY5"/>